<accession>A0A0C4YFZ9</accession>
<dbReference type="KEGG" id="cbw:RR42_s0037"/>
<dbReference type="AlphaFoldDB" id="A0A0C4YFZ9"/>
<evidence type="ECO:0000313" key="2">
    <source>
        <dbReference type="Proteomes" id="UP000031843"/>
    </source>
</evidence>
<gene>
    <name evidence="1" type="ORF">RR42_s0037</name>
</gene>
<dbReference type="STRING" id="68895.RR42_s0037"/>
<evidence type="ECO:0000313" key="1">
    <source>
        <dbReference type="EMBL" id="AJG21635.1"/>
    </source>
</evidence>
<dbReference type="EMBL" id="CP010537">
    <property type="protein sequence ID" value="AJG21635.1"/>
    <property type="molecule type" value="Genomic_DNA"/>
</dbReference>
<proteinExistence type="predicted"/>
<name>A0A0C4YFZ9_9BURK</name>
<protein>
    <submittedName>
        <fullName evidence="1">Uncharacterized protein</fullName>
    </submittedName>
</protein>
<dbReference type="Proteomes" id="UP000031843">
    <property type="component" value="Chromosome secondary"/>
</dbReference>
<sequence>MSTASVIVIVAEMFVGSDTCPGHRIIDAQQVFNSRSSGPMRRAQTGRCGGKSLRELFPM</sequence>
<reference evidence="1 2" key="1">
    <citation type="journal article" date="2015" name="Genome Announc.">
        <title>Complete Genome Sequence of Cupriavidus basilensis 4G11, Isolated from the Oak Ridge Field Research Center Site.</title>
        <authorList>
            <person name="Ray J."/>
            <person name="Waters R.J."/>
            <person name="Skerker J.M."/>
            <person name="Kuehl J.V."/>
            <person name="Price M.N."/>
            <person name="Huang J."/>
            <person name="Chakraborty R."/>
            <person name="Arkin A.P."/>
            <person name="Deutschbauer A."/>
        </authorList>
    </citation>
    <scope>NUCLEOTIDE SEQUENCE [LARGE SCALE GENOMIC DNA]</scope>
    <source>
        <strain evidence="1">4G11</strain>
    </source>
</reference>
<keyword evidence="2" id="KW-1185">Reference proteome</keyword>
<organism evidence="1 2">
    <name type="scientific">Cupriavidus basilensis</name>
    <dbReference type="NCBI Taxonomy" id="68895"/>
    <lineage>
        <taxon>Bacteria</taxon>
        <taxon>Pseudomonadati</taxon>
        <taxon>Pseudomonadota</taxon>
        <taxon>Betaproteobacteria</taxon>
        <taxon>Burkholderiales</taxon>
        <taxon>Burkholderiaceae</taxon>
        <taxon>Cupriavidus</taxon>
    </lineage>
</organism>